<dbReference type="Pfam" id="PF13460">
    <property type="entry name" value="NAD_binding_10"/>
    <property type="match status" value="1"/>
</dbReference>
<evidence type="ECO:0000313" key="2">
    <source>
        <dbReference type="EMBL" id="NEK49065.1"/>
    </source>
</evidence>
<dbReference type="EMBL" id="WXXP01000003">
    <property type="protein sequence ID" value="NEK49065.1"/>
    <property type="molecule type" value="Genomic_DNA"/>
</dbReference>
<sequence>MKVVVVGASGTMGSKAVKYLERDGQDVIEASKKTGVNALTGQGLDEAFYSADAIIDVTNFGSFGSGNVLESFKQAGTNLLMSARKHNVRHFLALSVVGAESLVENDYFRAKLVQENLIRASGLPHTIVRSTQFFEFLSGIVSTSVENGVVKLPSLRLQPVAGDEAAAWIAKLAAEEPKNSIVEIGGPETADLLDLANELMTITEDARPLTSDPEARYFGISVRRESLIPTMPTTLGKLTYHDWLSRTLYA</sequence>
<comment type="caution">
    <text evidence="2">The sequence shown here is derived from an EMBL/GenBank/DDBJ whole genome shotgun (WGS) entry which is preliminary data.</text>
</comment>
<dbReference type="Proteomes" id="UP000471409">
    <property type="component" value="Unassembled WGS sequence"/>
</dbReference>
<dbReference type="Gene3D" id="3.40.50.720">
    <property type="entry name" value="NAD(P)-binding Rossmann-like Domain"/>
    <property type="match status" value="1"/>
</dbReference>
<dbReference type="GO" id="GO:0044877">
    <property type="term" value="F:protein-containing complex binding"/>
    <property type="evidence" value="ECO:0007669"/>
    <property type="project" value="TreeGrafter"/>
</dbReference>
<reference evidence="2 3" key="1">
    <citation type="submission" date="2020-01" db="EMBL/GenBank/DDBJ databases">
        <title>Rhizobium genotypes associated with high levels of biological nitrogen fixation by grain legumes in a temperate-maritime cropping system.</title>
        <authorList>
            <person name="Maluk M."/>
            <person name="Francesc Ferrando Molina F."/>
            <person name="Lopez Del Egido L."/>
            <person name="Lafos M."/>
            <person name="Langarica-Fuentes A."/>
            <person name="Gebre Yohannes G."/>
            <person name="Young M.W."/>
            <person name="Martin P."/>
            <person name="Gantlett R."/>
            <person name="Kenicer G."/>
            <person name="Hawes C."/>
            <person name="Begg G.S."/>
            <person name="Quilliam R.S."/>
            <person name="Squire G.R."/>
            <person name="Poole P.S."/>
            <person name="Young P.W."/>
            <person name="Iannetta P.M."/>
            <person name="James E.K."/>
        </authorList>
    </citation>
    <scope>NUCLEOTIDE SEQUENCE [LARGE SCALE GENOMIC DNA]</scope>
    <source>
        <strain evidence="2 3">JHI944</strain>
    </source>
</reference>
<accession>A0A6P0DAN2</accession>
<evidence type="ECO:0000259" key="1">
    <source>
        <dbReference type="Pfam" id="PF13460"/>
    </source>
</evidence>
<organism evidence="2 3">
    <name type="scientific">Rhizobium leguminosarum</name>
    <dbReference type="NCBI Taxonomy" id="384"/>
    <lineage>
        <taxon>Bacteria</taxon>
        <taxon>Pseudomonadati</taxon>
        <taxon>Pseudomonadota</taxon>
        <taxon>Alphaproteobacteria</taxon>
        <taxon>Hyphomicrobiales</taxon>
        <taxon>Rhizobiaceae</taxon>
        <taxon>Rhizobium/Agrobacterium group</taxon>
        <taxon>Rhizobium</taxon>
    </lineage>
</organism>
<dbReference type="SUPFAM" id="SSF51735">
    <property type="entry name" value="NAD(P)-binding Rossmann-fold domains"/>
    <property type="match status" value="1"/>
</dbReference>
<dbReference type="InterPro" id="IPR051207">
    <property type="entry name" value="ComplexI_NDUFA9_subunit"/>
</dbReference>
<dbReference type="PANTHER" id="PTHR12126:SF11">
    <property type="entry name" value="NADH DEHYDROGENASE [UBIQUINONE] 1 ALPHA SUBCOMPLEX SUBUNIT 9, MITOCHONDRIAL"/>
    <property type="match status" value="1"/>
</dbReference>
<protein>
    <submittedName>
        <fullName evidence="2">NAD(P)H-binding protein</fullName>
    </submittedName>
</protein>
<dbReference type="AlphaFoldDB" id="A0A6P0DAN2"/>
<evidence type="ECO:0000313" key="3">
    <source>
        <dbReference type="Proteomes" id="UP000471409"/>
    </source>
</evidence>
<feature type="domain" description="NAD(P)-binding" evidence="1">
    <location>
        <begin position="38"/>
        <end position="132"/>
    </location>
</feature>
<dbReference type="RefSeq" id="WP_131591051.1">
    <property type="nucleotide sequence ID" value="NZ_JAAXBK010000001.1"/>
</dbReference>
<dbReference type="InterPro" id="IPR016040">
    <property type="entry name" value="NAD(P)-bd_dom"/>
</dbReference>
<gene>
    <name evidence="2" type="ORF">GUK36_06435</name>
</gene>
<dbReference type="InterPro" id="IPR036291">
    <property type="entry name" value="NAD(P)-bd_dom_sf"/>
</dbReference>
<name>A0A6P0DAN2_RHILE</name>
<proteinExistence type="predicted"/>
<dbReference type="PANTHER" id="PTHR12126">
    <property type="entry name" value="NADH-UBIQUINONE OXIDOREDUCTASE 39 KDA SUBUNIT-RELATED"/>
    <property type="match status" value="1"/>
</dbReference>